<gene>
    <name evidence="2" type="ORF">F7725_012471</name>
</gene>
<reference evidence="2 3" key="1">
    <citation type="submission" date="2020-03" db="EMBL/GenBank/DDBJ databases">
        <title>Dissostichus mawsoni Genome sequencing and assembly.</title>
        <authorList>
            <person name="Park H."/>
        </authorList>
    </citation>
    <scope>NUCLEOTIDE SEQUENCE [LARGE SCALE GENOMIC DNA]</scope>
    <source>
        <strain evidence="2">DM0001</strain>
        <tissue evidence="2">Muscle</tissue>
    </source>
</reference>
<sequence>MLLRVSCTERSTLAELHSSPIPLLPFSHCCHLLSPTRPDSIADLSPPVSTQQWLLLSLSSAGRKWFTNKKSSRKEYGNSAPDAGTLEEISYRCPLAGSDCGAMVRAKPWEAGRGGKFAGLDYPINGAATDWSSLEMDDQGLRRGRNMKGGDRGLERGRGTGGGGRGRGTGGEASLFASTCLGGQNLDVCDRLITVTDSRTGQLLSQCKQGGQGCRAGHLLSIAGADGASGSTMGEQRARRRGRIDGRTGGVGIDKAVNKVIGRINGDPQGNNEHFCLSVCLSLSVCLRGCRQRQSACTSRM</sequence>
<evidence type="ECO:0000256" key="1">
    <source>
        <dbReference type="SAM" id="MobiDB-lite"/>
    </source>
</evidence>
<feature type="region of interest" description="Disordered" evidence="1">
    <location>
        <begin position="227"/>
        <end position="249"/>
    </location>
</feature>
<feature type="region of interest" description="Disordered" evidence="1">
    <location>
        <begin position="141"/>
        <end position="169"/>
    </location>
</feature>
<keyword evidence="3" id="KW-1185">Reference proteome</keyword>
<name>A0A7J5YPM9_DISMA</name>
<feature type="compositionally biased region" description="Gly residues" evidence="1">
    <location>
        <begin position="159"/>
        <end position="169"/>
    </location>
</feature>
<dbReference type="Proteomes" id="UP000518266">
    <property type="component" value="Unassembled WGS sequence"/>
</dbReference>
<evidence type="ECO:0000313" key="3">
    <source>
        <dbReference type="Proteomes" id="UP000518266"/>
    </source>
</evidence>
<evidence type="ECO:0000313" key="2">
    <source>
        <dbReference type="EMBL" id="KAF3850699.1"/>
    </source>
</evidence>
<feature type="compositionally biased region" description="Basic and acidic residues" evidence="1">
    <location>
        <begin position="148"/>
        <end position="158"/>
    </location>
</feature>
<protein>
    <submittedName>
        <fullName evidence="2">Uncharacterized protein</fullName>
    </submittedName>
</protein>
<dbReference type="EMBL" id="JAAKFY010000010">
    <property type="protein sequence ID" value="KAF3850699.1"/>
    <property type="molecule type" value="Genomic_DNA"/>
</dbReference>
<proteinExistence type="predicted"/>
<organism evidence="2 3">
    <name type="scientific">Dissostichus mawsoni</name>
    <name type="common">Antarctic cod</name>
    <dbReference type="NCBI Taxonomy" id="36200"/>
    <lineage>
        <taxon>Eukaryota</taxon>
        <taxon>Metazoa</taxon>
        <taxon>Chordata</taxon>
        <taxon>Craniata</taxon>
        <taxon>Vertebrata</taxon>
        <taxon>Euteleostomi</taxon>
        <taxon>Actinopterygii</taxon>
        <taxon>Neopterygii</taxon>
        <taxon>Teleostei</taxon>
        <taxon>Neoteleostei</taxon>
        <taxon>Acanthomorphata</taxon>
        <taxon>Eupercaria</taxon>
        <taxon>Perciformes</taxon>
        <taxon>Notothenioidei</taxon>
        <taxon>Nototheniidae</taxon>
        <taxon>Dissostichus</taxon>
    </lineage>
</organism>
<comment type="caution">
    <text evidence="2">The sequence shown here is derived from an EMBL/GenBank/DDBJ whole genome shotgun (WGS) entry which is preliminary data.</text>
</comment>
<accession>A0A7J5YPM9</accession>
<dbReference type="AlphaFoldDB" id="A0A7J5YPM9"/>